<evidence type="ECO:0000256" key="1">
    <source>
        <dbReference type="ARBA" id="ARBA00010815"/>
    </source>
</evidence>
<keyword evidence="3 6" id="KW-0808">Transferase</keyword>
<dbReference type="GO" id="GO:0008610">
    <property type="term" value="P:lipid biosynthetic process"/>
    <property type="evidence" value="ECO:0007669"/>
    <property type="project" value="InterPro"/>
</dbReference>
<dbReference type="InterPro" id="IPR050723">
    <property type="entry name" value="CFA/CMAS"/>
</dbReference>
<dbReference type="InterPro" id="IPR003333">
    <property type="entry name" value="CMAS"/>
</dbReference>
<dbReference type="Pfam" id="PF02353">
    <property type="entry name" value="CMAS"/>
    <property type="match status" value="1"/>
</dbReference>
<dbReference type="Gene3D" id="3.40.50.150">
    <property type="entry name" value="Vaccinia Virus protein VP39"/>
    <property type="match status" value="1"/>
</dbReference>
<keyword evidence="5" id="KW-0443">Lipid metabolism</keyword>
<sequence>MIKTFLYGEDDSLPLLLKSLLKLRHGQITFQGAWNGTVGEVSDLHAVIEVHNPLLMDLILKNGVLGAAEGYIRGDWSSEHLVELIQILARNRAVLDQINQNVIAQASQFFLKAWYQNRKNSISGSRKNIAEHYDLSNDFFKLFLDPSLMYSSAVFENENMTLEEASDLKKEIICKKLDLKPLDHLVEIGSGWGGFAIYAAQHYGCRVTTITISQAQYDEAVTRVNEAGLAHRIDVQLEDYRLLEG</sequence>
<dbReference type="GO" id="GO:0008168">
    <property type="term" value="F:methyltransferase activity"/>
    <property type="evidence" value="ECO:0007669"/>
    <property type="project" value="UniProtKB-KW"/>
</dbReference>
<reference evidence="6 7" key="1">
    <citation type="submission" date="2018-10" db="EMBL/GenBank/DDBJ databases">
        <title>GWAS and RNA-Seq identify cryptic mechanisms of antimicrobial resistance in Acinetobacter baumannii.</title>
        <authorList>
            <person name="Sahl J.W."/>
        </authorList>
    </citation>
    <scope>NUCLEOTIDE SEQUENCE [LARGE SCALE GENOMIC DNA]</scope>
    <source>
        <strain evidence="6 7">TG28175</strain>
    </source>
</reference>
<dbReference type="InterPro" id="IPR029063">
    <property type="entry name" value="SAM-dependent_MTases_sf"/>
</dbReference>
<keyword evidence="4" id="KW-0949">S-adenosyl-L-methionine</keyword>
<proteinExistence type="inferred from homology"/>
<dbReference type="AlphaFoldDB" id="A0A3R9TLK1"/>
<evidence type="ECO:0000256" key="4">
    <source>
        <dbReference type="ARBA" id="ARBA00022691"/>
    </source>
</evidence>
<feature type="non-terminal residue" evidence="6">
    <location>
        <position position="245"/>
    </location>
</feature>
<evidence type="ECO:0000256" key="3">
    <source>
        <dbReference type="ARBA" id="ARBA00022679"/>
    </source>
</evidence>
<dbReference type="PANTHER" id="PTHR43667">
    <property type="entry name" value="CYCLOPROPANE-FATTY-ACYL-PHOSPHOLIPID SYNTHASE"/>
    <property type="match status" value="1"/>
</dbReference>
<dbReference type="PIRSF" id="PIRSF003085">
    <property type="entry name" value="CMAS"/>
    <property type="match status" value="1"/>
</dbReference>
<accession>A0A3R9TLK1</accession>
<evidence type="ECO:0000313" key="7">
    <source>
        <dbReference type="Proteomes" id="UP000280073"/>
    </source>
</evidence>
<evidence type="ECO:0000256" key="5">
    <source>
        <dbReference type="ARBA" id="ARBA00023098"/>
    </source>
</evidence>
<dbReference type="PANTHER" id="PTHR43667:SF2">
    <property type="entry name" value="FATTY ACID C-METHYL TRANSFERASE"/>
    <property type="match status" value="1"/>
</dbReference>
<dbReference type="EMBL" id="RFDI01001784">
    <property type="protein sequence ID" value="RSR36470.1"/>
    <property type="molecule type" value="Genomic_DNA"/>
</dbReference>
<keyword evidence="2 6" id="KW-0489">Methyltransferase</keyword>
<name>A0A3R9TLK1_ACIBA</name>
<organism evidence="6 7">
    <name type="scientific">Acinetobacter baumannii</name>
    <dbReference type="NCBI Taxonomy" id="470"/>
    <lineage>
        <taxon>Bacteria</taxon>
        <taxon>Pseudomonadati</taxon>
        <taxon>Pseudomonadota</taxon>
        <taxon>Gammaproteobacteria</taxon>
        <taxon>Moraxellales</taxon>
        <taxon>Moraxellaceae</taxon>
        <taxon>Acinetobacter</taxon>
        <taxon>Acinetobacter calcoaceticus/baumannii complex</taxon>
    </lineage>
</organism>
<dbReference type="CDD" id="cd02440">
    <property type="entry name" value="AdoMet_MTases"/>
    <property type="match status" value="1"/>
</dbReference>
<comment type="caution">
    <text evidence="6">The sequence shown here is derived from an EMBL/GenBank/DDBJ whole genome shotgun (WGS) entry which is preliminary data.</text>
</comment>
<evidence type="ECO:0000256" key="2">
    <source>
        <dbReference type="ARBA" id="ARBA00022603"/>
    </source>
</evidence>
<dbReference type="Proteomes" id="UP000280073">
    <property type="component" value="Unassembled WGS sequence"/>
</dbReference>
<protein>
    <submittedName>
        <fullName evidence="6">Class I SAM-dependent methyltransferase</fullName>
    </submittedName>
</protein>
<gene>
    <name evidence="6" type="ORF">EA686_23755</name>
</gene>
<comment type="similarity">
    <text evidence="1">Belongs to the CFA/CMAS family.</text>
</comment>
<dbReference type="SUPFAM" id="SSF53335">
    <property type="entry name" value="S-adenosyl-L-methionine-dependent methyltransferases"/>
    <property type="match status" value="1"/>
</dbReference>
<evidence type="ECO:0000313" key="6">
    <source>
        <dbReference type="EMBL" id="RSR36470.1"/>
    </source>
</evidence>
<dbReference type="GO" id="GO:0032259">
    <property type="term" value="P:methylation"/>
    <property type="evidence" value="ECO:0007669"/>
    <property type="project" value="UniProtKB-KW"/>
</dbReference>